<name>A0ACC2SPL6_9FUNG</name>
<evidence type="ECO:0000313" key="1">
    <source>
        <dbReference type="EMBL" id="KAJ9064235.1"/>
    </source>
</evidence>
<proteinExistence type="predicted"/>
<dbReference type="Proteomes" id="UP001165960">
    <property type="component" value="Unassembled WGS sequence"/>
</dbReference>
<keyword evidence="2" id="KW-1185">Reference proteome</keyword>
<sequence>MSGKSSIPDEATRLINQAKHNALQQYVPNTSVRAETSLQYCLNEAQPARNTFDNRVAKERPKSIFLIFIFYGAFGLLFIHYFLTNSIQDDSEYSDSLLRTPSEDIQGRNGGVATEHETCSNVGQTMLLKGGSAVDAAIASALCVGVVNSFSSGIGGGGFMMVRDAKGEIEFIDFRESAPRATNPEVYTKSPISAQVGGLSVGVPGELRGFETAHERELFQPSILLAREGFPVGAELARYIKEEKDAILASSAMSKVYAQNGTLAKEGEWIFHKNLANTLEKVANLGARAFYEGEVASSIINALRREGSVMELEDLASYKAIIRTPLAGTFKGHRVFASPLPTSGASLIAVLNIIEGFSNTNNTAQNYHRLTEALKYGFALRTELADPAFTNLTARVDQMISKSYANELRSNISESRTYDYKHYNPKFENKELPGTTHVSAVAPDSSAAAITTTVNLIFGSKIMDPITGILFNDEMDDFSIPHVKNNYNLFPSPANFIAPLKRPLSSTVPTIIELANDGGLLVVGGSGGSRILSAVTQLILNQVDNGLALAASLDSPRLHHQLLPNSIFLEPDFDPLIAKLLESKGHQITWWPKYKSAIQAVARSSDGSISAVSDSRKKGKAAAY</sequence>
<reference evidence="1" key="1">
    <citation type="submission" date="2022-04" db="EMBL/GenBank/DDBJ databases">
        <title>Genome of the entomopathogenic fungus Entomophthora muscae.</title>
        <authorList>
            <person name="Elya C."/>
            <person name="Lovett B.R."/>
            <person name="Lee E."/>
            <person name="Macias A.M."/>
            <person name="Hajek A.E."/>
            <person name="De Bivort B.L."/>
            <person name="Kasson M.T."/>
            <person name="De Fine Licht H.H."/>
            <person name="Stajich J.E."/>
        </authorList>
    </citation>
    <scope>NUCLEOTIDE SEQUENCE</scope>
    <source>
        <strain evidence="1">Berkeley</strain>
    </source>
</reference>
<accession>A0ACC2SPL6</accession>
<comment type="caution">
    <text evidence="1">The sequence shown here is derived from an EMBL/GenBank/DDBJ whole genome shotgun (WGS) entry which is preliminary data.</text>
</comment>
<gene>
    <name evidence="1" type="ORF">DSO57_1032589</name>
</gene>
<organism evidence="1 2">
    <name type="scientific">Entomophthora muscae</name>
    <dbReference type="NCBI Taxonomy" id="34485"/>
    <lineage>
        <taxon>Eukaryota</taxon>
        <taxon>Fungi</taxon>
        <taxon>Fungi incertae sedis</taxon>
        <taxon>Zoopagomycota</taxon>
        <taxon>Entomophthoromycotina</taxon>
        <taxon>Entomophthoromycetes</taxon>
        <taxon>Entomophthorales</taxon>
        <taxon>Entomophthoraceae</taxon>
        <taxon>Entomophthora</taxon>
    </lineage>
</organism>
<evidence type="ECO:0000313" key="2">
    <source>
        <dbReference type="Proteomes" id="UP001165960"/>
    </source>
</evidence>
<dbReference type="EMBL" id="QTSX02004506">
    <property type="protein sequence ID" value="KAJ9064235.1"/>
    <property type="molecule type" value="Genomic_DNA"/>
</dbReference>
<protein>
    <submittedName>
        <fullName evidence="1">Uncharacterized protein</fullName>
    </submittedName>
</protein>